<dbReference type="SUPFAM" id="SSF56801">
    <property type="entry name" value="Acetyl-CoA synthetase-like"/>
    <property type="match status" value="1"/>
</dbReference>
<gene>
    <name evidence="3" type="ORF">ACFFTU_19220</name>
</gene>
<comment type="caution">
    <text evidence="3">The sequence shown here is derived from an EMBL/GenBank/DDBJ whole genome shotgun (WGS) entry which is preliminary data.</text>
</comment>
<dbReference type="PANTHER" id="PTHR43767:SF1">
    <property type="entry name" value="NONRIBOSOMAL PEPTIDE SYNTHASE PES1 (EUROFUNG)-RELATED"/>
    <property type="match status" value="1"/>
</dbReference>
<dbReference type="InterPro" id="IPR050237">
    <property type="entry name" value="ATP-dep_AMP-bd_enzyme"/>
</dbReference>
<dbReference type="InterPro" id="IPR020845">
    <property type="entry name" value="AMP-binding_CS"/>
</dbReference>
<dbReference type="Pfam" id="PF00501">
    <property type="entry name" value="AMP-binding"/>
    <property type="match status" value="1"/>
</dbReference>
<reference evidence="3 4" key="1">
    <citation type="submission" date="2024-09" db="EMBL/GenBank/DDBJ databases">
        <authorList>
            <person name="Sun Q."/>
            <person name="Mori K."/>
        </authorList>
    </citation>
    <scope>NUCLEOTIDE SEQUENCE [LARGE SCALE GENOMIC DNA]</scope>
    <source>
        <strain evidence="3 4">JCM 4362</strain>
    </source>
</reference>
<evidence type="ECO:0000313" key="4">
    <source>
        <dbReference type="Proteomes" id="UP001589718"/>
    </source>
</evidence>
<dbReference type="EMBL" id="JBHMCR010000009">
    <property type="protein sequence ID" value="MFB9522079.1"/>
    <property type="molecule type" value="Genomic_DNA"/>
</dbReference>
<protein>
    <submittedName>
        <fullName evidence="3">Class I adenylate-forming enzyme family protein</fullName>
    </submittedName>
</protein>
<feature type="domain" description="AMP-dependent synthetase/ligase" evidence="2">
    <location>
        <begin position="43"/>
        <end position="413"/>
    </location>
</feature>
<feature type="region of interest" description="Disordered" evidence="1">
    <location>
        <begin position="157"/>
        <end position="178"/>
    </location>
</feature>
<keyword evidence="4" id="KW-1185">Reference proteome</keyword>
<sequence length="553" mass="60427">MHALLRRVTRGNGFYIGDLFHAAAGHDATTPVTLDQPLQYAPELGTRFTVGQLAEQTDELAARLWAAGVRPTERVALYKKDNFDIALHACAAARIGAVPALLSPALEAPVVRTLLDRLDGPWLLTDATTLAGPLGTVLAPASVRAVLLTTGTPAEGALPAAGATGPAREGDAPPPAPVVRLADHRGAPKRPPVFLHPRQPSLITHSSGTTGVPKLAVHCPEAGWHRLVPQKVVSWPIRGKEKAALCMTFVHSRFYQGLAMFLSHGNPMLIAVDPDPSRIGPLFARERPGYIETHPNTYVDWEALADAPGEPLAGVRVFGATFDAMHPRTIQRMLGASRRTRPLFVQFYGQSEIGPMAGRWYTRRSAARMNGRCVGLPLPGFISLRVVDDAGKRLRGGRTGHLEVRSRTRILTYLGEDQRYAEQLHDGWWRVGDMGRRDRWGLLHLLDREVDRIGDLESSLAVEDLLMSRLEELREVVLVPGADGEPVPVVATVDESPLDAARWQRATSDLPTMAPVRQFRFEDLPRTSTRKIQKPELARLIQGVRATDQGVGA</sequence>
<dbReference type="PROSITE" id="PS00455">
    <property type="entry name" value="AMP_BINDING"/>
    <property type="match status" value="1"/>
</dbReference>
<dbReference type="Proteomes" id="UP001589718">
    <property type="component" value="Unassembled WGS sequence"/>
</dbReference>
<dbReference type="Gene3D" id="3.40.50.12780">
    <property type="entry name" value="N-terminal domain of ligase-like"/>
    <property type="match status" value="1"/>
</dbReference>
<dbReference type="InterPro" id="IPR042099">
    <property type="entry name" value="ANL_N_sf"/>
</dbReference>
<proteinExistence type="predicted"/>
<name>A0ABV5PFU2_STRCM</name>
<dbReference type="PANTHER" id="PTHR43767">
    <property type="entry name" value="LONG-CHAIN-FATTY-ACID--COA LIGASE"/>
    <property type="match status" value="1"/>
</dbReference>
<evidence type="ECO:0000256" key="1">
    <source>
        <dbReference type="SAM" id="MobiDB-lite"/>
    </source>
</evidence>
<evidence type="ECO:0000259" key="2">
    <source>
        <dbReference type="Pfam" id="PF00501"/>
    </source>
</evidence>
<accession>A0ABV5PFU2</accession>
<dbReference type="InterPro" id="IPR000873">
    <property type="entry name" value="AMP-dep_synth/lig_dom"/>
</dbReference>
<evidence type="ECO:0000313" key="3">
    <source>
        <dbReference type="EMBL" id="MFB9522079.1"/>
    </source>
</evidence>
<dbReference type="RefSeq" id="WP_345228828.1">
    <property type="nucleotide sequence ID" value="NZ_BAAAXE010000015.1"/>
</dbReference>
<organism evidence="3 4">
    <name type="scientific">Streptomyces cremeus</name>
    <dbReference type="NCBI Taxonomy" id="66881"/>
    <lineage>
        <taxon>Bacteria</taxon>
        <taxon>Bacillati</taxon>
        <taxon>Actinomycetota</taxon>
        <taxon>Actinomycetes</taxon>
        <taxon>Kitasatosporales</taxon>
        <taxon>Streptomycetaceae</taxon>
        <taxon>Streptomyces</taxon>
    </lineage>
</organism>
<feature type="compositionally biased region" description="Low complexity" evidence="1">
    <location>
        <begin position="157"/>
        <end position="167"/>
    </location>
</feature>